<name>A0A438EWV0_VITVI</name>
<dbReference type="SUPFAM" id="SSF53098">
    <property type="entry name" value="Ribonuclease H-like"/>
    <property type="match status" value="1"/>
</dbReference>
<evidence type="ECO:0000313" key="4">
    <source>
        <dbReference type="Proteomes" id="UP000288805"/>
    </source>
</evidence>
<protein>
    <submittedName>
        <fullName evidence="3">Putative AC transposase</fullName>
    </submittedName>
</protein>
<comment type="caution">
    <text evidence="3">The sequence shown here is derived from an EMBL/GenBank/DDBJ whole genome shotgun (WGS) entry which is preliminary data.</text>
</comment>
<dbReference type="Proteomes" id="UP000288805">
    <property type="component" value="Unassembled WGS sequence"/>
</dbReference>
<dbReference type="PANTHER" id="PTHR46481">
    <property type="entry name" value="ZINC FINGER BED DOMAIN-CONTAINING PROTEIN 4"/>
    <property type="match status" value="1"/>
</dbReference>
<feature type="domain" description="hAT-like transposase RNase-H fold" evidence="2">
    <location>
        <begin position="225"/>
        <end position="324"/>
    </location>
</feature>
<dbReference type="InterPro" id="IPR052035">
    <property type="entry name" value="ZnF_BED_domain_contain"/>
</dbReference>
<dbReference type="PANTHER" id="PTHR46481:SF11">
    <property type="entry name" value="ZINC FINGER BED DOMAIN-CONTAINING PROTEIN RICESLEEPER 2-LIKE"/>
    <property type="match status" value="1"/>
</dbReference>
<organism evidence="3 4">
    <name type="scientific">Vitis vinifera</name>
    <name type="common">Grape</name>
    <dbReference type="NCBI Taxonomy" id="29760"/>
    <lineage>
        <taxon>Eukaryota</taxon>
        <taxon>Viridiplantae</taxon>
        <taxon>Streptophyta</taxon>
        <taxon>Embryophyta</taxon>
        <taxon>Tracheophyta</taxon>
        <taxon>Spermatophyta</taxon>
        <taxon>Magnoliopsida</taxon>
        <taxon>eudicotyledons</taxon>
        <taxon>Gunneridae</taxon>
        <taxon>Pentapetalae</taxon>
        <taxon>rosids</taxon>
        <taxon>Vitales</taxon>
        <taxon>Vitaceae</taxon>
        <taxon>Viteae</taxon>
        <taxon>Vitis</taxon>
    </lineage>
</organism>
<accession>A0A438EWV0</accession>
<dbReference type="InterPro" id="IPR025525">
    <property type="entry name" value="hAT-like_transposase_RNase-H"/>
</dbReference>
<dbReference type="GO" id="GO:0003677">
    <property type="term" value="F:DNA binding"/>
    <property type="evidence" value="ECO:0007669"/>
    <property type="project" value="UniProtKB-KW"/>
</dbReference>
<dbReference type="EMBL" id="QGNW01001172">
    <property type="protein sequence ID" value="RVW52201.1"/>
    <property type="molecule type" value="Genomic_DNA"/>
</dbReference>
<dbReference type="Pfam" id="PF14372">
    <property type="entry name" value="hAT-like_RNase-H"/>
    <property type="match status" value="1"/>
</dbReference>
<proteinExistence type="predicted"/>
<gene>
    <name evidence="3" type="primary">TRA1_32</name>
    <name evidence="3" type="ORF">CK203_077809</name>
</gene>
<sequence>MVSRNTIKGDIMKIYEVEKDKMISYLEKLQSRVAITTDMWTSNQKKGYMAITIHYIDESWLLHHHIVRFVYVPPSYTKVISDVLMDFLLDWNIDRKVSTVIVDNCSSNDGMINILEGLDVIEVEIEKICESVAYWSATPSRMEKFEDAARQLRIPCNKKLSLDCKTRWNSTYLMLSIAITYKDVFPHLKQREKYYMVVPSEEEWNMAKEICGRLKLFYNITELFSGRNYPTANTFFIKVCEIKEALYDWLICSNDVVKMMTSSMLQKFDKYWSGCHIVMAIAAIFDPRYKIKILEFYFPLMYGSEASNEIEKIRGMCYQLLSKYQSKSNLGQKTSSYGTSSGSTFLELNYDE</sequence>
<reference evidence="3 4" key="1">
    <citation type="journal article" date="2018" name="PLoS Genet.">
        <title>Population sequencing reveals clonal diversity and ancestral inbreeding in the grapevine cultivar Chardonnay.</title>
        <authorList>
            <person name="Roach M.J."/>
            <person name="Johnson D.L."/>
            <person name="Bohlmann J."/>
            <person name="van Vuuren H.J."/>
            <person name="Jones S.J."/>
            <person name="Pretorius I.S."/>
            <person name="Schmidt S.A."/>
            <person name="Borneman A.R."/>
        </authorList>
    </citation>
    <scope>NUCLEOTIDE SEQUENCE [LARGE SCALE GENOMIC DNA]</scope>
    <source>
        <strain evidence="4">cv. Chardonnay</strain>
        <tissue evidence="3">Leaf</tissue>
    </source>
</reference>
<evidence type="ECO:0000259" key="2">
    <source>
        <dbReference type="Pfam" id="PF14372"/>
    </source>
</evidence>
<keyword evidence="1" id="KW-0238">DNA-binding</keyword>
<dbReference type="AlphaFoldDB" id="A0A438EWV0"/>
<evidence type="ECO:0000256" key="1">
    <source>
        <dbReference type="ARBA" id="ARBA00023125"/>
    </source>
</evidence>
<dbReference type="InterPro" id="IPR012337">
    <property type="entry name" value="RNaseH-like_sf"/>
</dbReference>
<evidence type="ECO:0000313" key="3">
    <source>
        <dbReference type="EMBL" id="RVW52201.1"/>
    </source>
</evidence>